<keyword evidence="2" id="KW-1185">Reference proteome</keyword>
<dbReference type="EMBL" id="CP016786">
    <property type="protein sequence ID" value="ASW44453.1"/>
    <property type="molecule type" value="Genomic_DNA"/>
</dbReference>
<reference evidence="1 2" key="1">
    <citation type="submission" date="2016-08" db="EMBL/GenBank/DDBJ databases">
        <title>Complete Genome Sequence Of The Indigo Reducing Clostridium isatidis DSM15098.</title>
        <authorList>
            <person name="Little G.T."/>
            <person name="Minton N.P."/>
        </authorList>
    </citation>
    <scope>NUCLEOTIDE SEQUENCE [LARGE SCALE GENOMIC DNA]</scope>
    <source>
        <strain evidence="1 2">DSM 15098</strain>
    </source>
</reference>
<evidence type="ECO:0000313" key="2">
    <source>
        <dbReference type="Proteomes" id="UP000264883"/>
    </source>
</evidence>
<dbReference type="Proteomes" id="UP000264883">
    <property type="component" value="Chromosome"/>
</dbReference>
<protein>
    <recommendedName>
        <fullName evidence="3">Lipoprotein</fullName>
    </recommendedName>
</protein>
<dbReference type="AlphaFoldDB" id="A0A343JFZ5"/>
<gene>
    <name evidence="1" type="ORF">BEN51_03985</name>
</gene>
<dbReference type="SUPFAM" id="SSF69304">
    <property type="entry name" value="Tricorn protease N-terminal domain"/>
    <property type="match status" value="1"/>
</dbReference>
<accession>A0A343JFZ5</accession>
<dbReference type="OrthoDB" id="1896796at2"/>
<evidence type="ECO:0008006" key="3">
    <source>
        <dbReference type="Google" id="ProtNLM"/>
    </source>
</evidence>
<name>A0A343JFZ5_9CLOT</name>
<sequence>MKINKLLKKSIKYFLIISSVFLISCNNSKELMDNPLKMNSGSIVKENLGNYEFYDLINNSYNKIESNNVPLSYDIKSNNYIFNEEGKIKVNYFGKKVTLDNEKEVITPKLSLGGNYILYFIREDFLKPVIKDLSNSKFIEIKSNVAISGYLVDWLNEDTIIYYGIDKEKNNGLFIYNIKEKEETLLYKLDIGFIELLKVSNNKISFVQVKENHDKILKVLDEEGKIENEIGNVLDIKDVEIIDDTLYILGKIENNNYSLYKYKNKIIKRLIYDFPKIINLDKGLSTDGNGNILFMGSEENYNLNGIYLCEDETISIINNIEGNYYFIEFK</sequence>
<proteinExistence type="predicted"/>
<dbReference type="PROSITE" id="PS51257">
    <property type="entry name" value="PROKAR_LIPOPROTEIN"/>
    <property type="match status" value="1"/>
</dbReference>
<organism evidence="1 2">
    <name type="scientific">Clostridium isatidis</name>
    <dbReference type="NCBI Taxonomy" id="182773"/>
    <lineage>
        <taxon>Bacteria</taxon>
        <taxon>Bacillati</taxon>
        <taxon>Bacillota</taxon>
        <taxon>Clostridia</taxon>
        <taxon>Eubacteriales</taxon>
        <taxon>Clostridiaceae</taxon>
        <taxon>Clostridium</taxon>
    </lineage>
</organism>
<evidence type="ECO:0000313" key="1">
    <source>
        <dbReference type="EMBL" id="ASW44453.1"/>
    </source>
</evidence>
<dbReference type="KEGG" id="cia:BEN51_03985"/>